<accession>S3L9Y3</accession>
<sequence length="170" mass="19599">MNFEEILNQWETQTQHPYGKKRIRKEAKGPMAIAYTIENTQTLNPMDYWVRRYGVYDKDADNSENISFLDNLAEKRRLRAMRPQAEIDLHGMTLEEAYGALVTFFEDAVRREYQKVLIIHGKGNHSQNGPVLSRFVQKFLETNAHAGETGHPKGRDGGTGSTWVILKYPQ</sequence>
<evidence type="ECO:0000259" key="1">
    <source>
        <dbReference type="PROSITE" id="PS50828"/>
    </source>
</evidence>
<feature type="domain" description="Smr" evidence="1">
    <location>
        <begin position="87"/>
        <end position="167"/>
    </location>
</feature>
<evidence type="ECO:0000313" key="2">
    <source>
        <dbReference type="EMBL" id="EPF46256.1"/>
    </source>
</evidence>
<comment type="caution">
    <text evidence="2">The sequence shown here is derived from an EMBL/GenBank/DDBJ whole genome shotgun (WGS) entry which is preliminary data.</text>
</comment>
<dbReference type="PANTHER" id="PTHR35562">
    <property type="entry name" value="DNA ENDONUCLEASE SMRA-RELATED"/>
    <property type="match status" value="1"/>
</dbReference>
<reference evidence="2 3" key="1">
    <citation type="submission" date="2013-04" db="EMBL/GenBank/DDBJ databases">
        <title>The Genome Sequence of Treponema vincentii F0403.</title>
        <authorList>
            <consortium name="The Broad Institute Genomics Platform"/>
            <person name="Earl A."/>
            <person name="Ward D."/>
            <person name="Feldgarden M."/>
            <person name="Gevers D."/>
            <person name="Leonetti C."/>
            <person name="Izard J."/>
            <person name="Walker B."/>
            <person name="Young S."/>
            <person name="Zeng Q."/>
            <person name="Gargeya S."/>
            <person name="Fitzgerald M."/>
            <person name="Haas B."/>
            <person name="Abouelleil A."/>
            <person name="Allen A.W."/>
            <person name="Alvarado L."/>
            <person name="Arachchi H.M."/>
            <person name="Berlin A.M."/>
            <person name="Chapman S.B."/>
            <person name="Gainer-Dewar J."/>
            <person name="Goldberg J."/>
            <person name="Griggs A."/>
            <person name="Gujja S."/>
            <person name="Hansen M."/>
            <person name="Howarth C."/>
            <person name="Imamovic A."/>
            <person name="Ireland A."/>
            <person name="Larimer J."/>
            <person name="McCowan C."/>
            <person name="Murphy C."/>
            <person name="Pearson M."/>
            <person name="Poon T.W."/>
            <person name="Priest M."/>
            <person name="Roberts A."/>
            <person name="Saif S."/>
            <person name="Shea T."/>
            <person name="Sisk P."/>
            <person name="Sykes S."/>
            <person name="Wortman J."/>
            <person name="Nusbaum C."/>
            <person name="Birren B."/>
        </authorList>
    </citation>
    <scope>NUCLEOTIDE SEQUENCE [LARGE SCALE GENOMIC DNA]</scope>
    <source>
        <strain evidence="2 3">F0403</strain>
    </source>
</reference>
<dbReference type="Gene3D" id="3.30.1370.110">
    <property type="match status" value="1"/>
</dbReference>
<evidence type="ECO:0000313" key="3">
    <source>
        <dbReference type="Proteomes" id="UP000014605"/>
    </source>
</evidence>
<dbReference type="AlphaFoldDB" id="S3L9Y3"/>
<dbReference type="GeneID" id="301461908"/>
<dbReference type="EMBL" id="ATFC01000009">
    <property type="protein sequence ID" value="EPF46256.1"/>
    <property type="molecule type" value="Genomic_DNA"/>
</dbReference>
<keyword evidence="3" id="KW-1185">Reference proteome</keyword>
<dbReference type="PATRIC" id="fig|1125702.3.peg.1828"/>
<dbReference type="SMART" id="SM00463">
    <property type="entry name" value="SMR"/>
    <property type="match status" value="1"/>
</dbReference>
<dbReference type="PROSITE" id="PS50828">
    <property type="entry name" value="SMR"/>
    <property type="match status" value="1"/>
</dbReference>
<dbReference type="InterPro" id="IPR036063">
    <property type="entry name" value="Smr_dom_sf"/>
</dbReference>
<dbReference type="Pfam" id="PF01713">
    <property type="entry name" value="Smr"/>
    <property type="match status" value="1"/>
</dbReference>
<organism evidence="2 3">
    <name type="scientific">Treponema vincentii F0403</name>
    <dbReference type="NCBI Taxonomy" id="1125702"/>
    <lineage>
        <taxon>Bacteria</taxon>
        <taxon>Pseudomonadati</taxon>
        <taxon>Spirochaetota</taxon>
        <taxon>Spirochaetia</taxon>
        <taxon>Spirochaetales</taxon>
        <taxon>Treponemataceae</taxon>
        <taxon>Treponema</taxon>
    </lineage>
</organism>
<dbReference type="SUPFAM" id="SSF160443">
    <property type="entry name" value="SMR domain-like"/>
    <property type="match status" value="1"/>
</dbReference>
<proteinExistence type="predicted"/>
<dbReference type="InterPro" id="IPR002625">
    <property type="entry name" value="Smr_dom"/>
</dbReference>
<dbReference type="RefSeq" id="WP_016519091.1">
    <property type="nucleotide sequence ID" value="NZ_KE332512.1"/>
</dbReference>
<dbReference type="PANTHER" id="PTHR35562:SF2">
    <property type="entry name" value="DNA ENDONUCLEASE SMRA-RELATED"/>
    <property type="match status" value="1"/>
</dbReference>
<gene>
    <name evidence="2" type="ORF">HMPREF1222_01768</name>
</gene>
<name>S3L9Y3_9SPIR</name>
<dbReference type="HOGENOM" id="CLU_055978_3_0_12"/>
<dbReference type="Proteomes" id="UP000014605">
    <property type="component" value="Unassembled WGS sequence"/>
</dbReference>
<protein>
    <recommendedName>
        <fullName evidence="1">Smr domain-containing protein</fullName>
    </recommendedName>
</protein>